<proteinExistence type="predicted"/>
<dbReference type="Proteomes" id="UP000824120">
    <property type="component" value="Chromosome 8"/>
</dbReference>
<evidence type="ECO:0000313" key="1">
    <source>
        <dbReference type="EMBL" id="KAG5590645.1"/>
    </source>
</evidence>
<organism evidence="1 2">
    <name type="scientific">Solanum commersonii</name>
    <name type="common">Commerson's wild potato</name>
    <name type="synonym">Commerson's nightshade</name>
    <dbReference type="NCBI Taxonomy" id="4109"/>
    <lineage>
        <taxon>Eukaryota</taxon>
        <taxon>Viridiplantae</taxon>
        <taxon>Streptophyta</taxon>
        <taxon>Embryophyta</taxon>
        <taxon>Tracheophyta</taxon>
        <taxon>Spermatophyta</taxon>
        <taxon>Magnoliopsida</taxon>
        <taxon>eudicotyledons</taxon>
        <taxon>Gunneridae</taxon>
        <taxon>Pentapetalae</taxon>
        <taxon>asterids</taxon>
        <taxon>lamiids</taxon>
        <taxon>Solanales</taxon>
        <taxon>Solanaceae</taxon>
        <taxon>Solanoideae</taxon>
        <taxon>Solaneae</taxon>
        <taxon>Solanum</taxon>
    </lineage>
</organism>
<name>A0A9J5XS81_SOLCO</name>
<dbReference type="OrthoDB" id="1305713at2759"/>
<comment type="caution">
    <text evidence="1">The sequence shown here is derived from an EMBL/GenBank/DDBJ whole genome shotgun (WGS) entry which is preliminary data.</text>
</comment>
<sequence length="197" mass="22537">MEQNYMATFNPYMDEGKGTVIDALKAQLKGVIVLTSRVEYTEDEYLVDHNLPTFDENLRNLRERVVTLEQSRMEVVAHVRNEKLERIKKQQEQVDEEFAAIDKYLTDIVDEVVVDEVVDDIVDKVAVDAVEEMEDDVVDAVAVDLVDRVIVVVDDEMAVDEVAVDEVAVDIVDEAACDAIDEMVEEKKEEENKMRRQ</sequence>
<dbReference type="AlphaFoldDB" id="A0A9J5XS81"/>
<accession>A0A9J5XS81</accession>
<evidence type="ECO:0000313" key="2">
    <source>
        <dbReference type="Proteomes" id="UP000824120"/>
    </source>
</evidence>
<protein>
    <submittedName>
        <fullName evidence="1">Uncharacterized protein</fullName>
    </submittedName>
</protein>
<dbReference type="EMBL" id="JACXVP010000008">
    <property type="protein sequence ID" value="KAG5590645.1"/>
    <property type="molecule type" value="Genomic_DNA"/>
</dbReference>
<reference evidence="1 2" key="1">
    <citation type="submission" date="2020-09" db="EMBL/GenBank/DDBJ databases">
        <title>De no assembly of potato wild relative species, Solanum commersonii.</title>
        <authorList>
            <person name="Cho K."/>
        </authorList>
    </citation>
    <scope>NUCLEOTIDE SEQUENCE [LARGE SCALE GENOMIC DNA]</scope>
    <source>
        <strain evidence="1">LZ3.2</strain>
        <tissue evidence="1">Leaf</tissue>
    </source>
</reference>
<keyword evidence="2" id="KW-1185">Reference proteome</keyword>
<gene>
    <name evidence="1" type="ORF">H5410_041159</name>
</gene>